<keyword evidence="2" id="KW-1185">Reference proteome</keyword>
<organism evidence="1 2">
    <name type="scientific">Oryctolagus cuniculus</name>
    <name type="common">Rabbit</name>
    <dbReference type="NCBI Taxonomy" id="9986"/>
    <lineage>
        <taxon>Eukaryota</taxon>
        <taxon>Metazoa</taxon>
        <taxon>Chordata</taxon>
        <taxon>Craniata</taxon>
        <taxon>Vertebrata</taxon>
        <taxon>Euteleostomi</taxon>
        <taxon>Mammalia</taxon>
        <taxon>Eutheria</taxon>
        <taxon>Euarchontoglires</taxon>
        <taxon>Glires</taxon>
        <taxon>Lagomorpha</taxon>
        <taxon>Leporidae</taxon>
        <taxon>Oryctolagus</taxon>
    </lineage>
</organism>
<dbReference type="EMBL" id="AAGW02031990">
    <property type="status" value="NOT_ANNOTATED_CDS"/>
    <property type="molecule type" value="Genomic_DNA"/>
</dbReference>
<protein>
    <submittedName>
        <fullName evidence="1">Coiled-coil domain containing 178</fullName>
    </submittedName>
</protein>
<dbReference type="EMBL" id="AAGW02031986">
    <property type="status" value="NOT_ANNOTATED_CDS"/>
    <property type="molecule type" value="Genomic_DNA"/>
</dbReference>
<reference evidence="1" key="2">
    <citation type="submission" date="2025-08" db="UniProtKB">
        <authorList>
            <consortium name="Ensembl"/>
        </authorList>
    </citation>
    <scope>IDENTIFICATION</scope>
    <source>
        <strain evidence="1">Thorbecke</strain>
    </source>
</reference>
<dbReference type="EMBL" id="AAGW02031991">
    <property type="status" value="NOT_ANNOTATED_CDS"/>
    <property type="molecule type" value="Genomic_DNA"/>
</dbReference>
<dbReference type="EMBL" id="AAGW02031984">
    <property type="status" value="NOT_ANNOTATED_CDS"/>
    <property type="molecule type" value="Genomic_DNA"/>
</dbReference>
<sequence length="184" mass="20716">MPENKKISPSPAGDDQAKTGLTCLKIKALREKAQEKTDPDNARLVLFGAPNETVKVIHESKMTTTEGVNKGIYFGYPCRRHSCSLVNIPAPCVNKIISHIEDVESKIQKHLKQLCVLQKRMHGLWKEHLRLVVFYSQSRLANFQTDSQESIQKILAVQEESSNLMQHILGFFQTLTDGPCENDG</sequence>
<dbReference type="EMBL" id="AAGW02031983">
    <property type="status" value="NOT_ANNOTATED_CDS"/>
    <property type="molecule type" value="Genomic_DNA"/>
</dbReference>
<name>A0A5F9D6W9_RABIT</name>
<accession>A0A5F9D6W9</accession>
<dbReference type="Ensembl" id="ENSOCUT00000061457.1">
    <property type="protein sequence ID" value="ENSOCUP00000041593.1"/>
    <property type="gene ID" value="ENSOCUG00000009093.4"/>
</dbReference>
<dbReference type="InterPro" id="IPR038826">
    <property type="entry name" value="CCDC178"/>
</dbReference>
<dbReference type="PANTHER" id="PTHR35088:SF1">
    <property type="entry name" value="COILED-COIL DOMAIN-CONTAINING PROTEIN 178"/>
    <property type="match status" value="1"/>
</dbReference>
<evidence type="ECO:0000313" key="1">
    <source>
        <dbReference type="Ensembl" id="ENSOCUP00000041593.1"/>
    </source>
</evidence>
<dbReference type="EMBL" id="AAGW02031988">
    <property type="status" value="NOT_ANNOTATED_CDS"/>
    <property type="molecule type" value="Genomic_DNA"/>
</dbReference>
<dbReference type="AlphaFoldDB" id="A0A5F9D6W9"/>
<dbReference type="EMBL" id="AAGW02031992">
    <property type="status" value="NOT_ANNOTATED_CDS"/>
    <property type="molecule type" value="Genomic_DNA"/>
</dbReference>
<dbReference type="EMBL" id="AAGW02031985">
    <property type="status" value="NOT_ANNOTATED_CDS"/>
    <property type="molecule type" value="Genomic_DNA"/>
</dbReference>
<proteinExistence type="predicted"/>
<dbReference type="GeneTree" id="ENSGT00390000012215"/>
<dbReference type="PANTHER" id="PTHR35088">
    <property type="entry name" value="COILED-COIL DOMAIN-CONTAINING PROTEIN 178"/>
    <property type="match status" value="1"/>
</dbReference>
<dbReference type="EMBL" id="AAGW02031987">
    <property type="status" value="NOT_ANNOTATED_CDS"/>
    <property type="molecule type" value="Genomic_DNA"/>
</dbReference>
<gene>
    <name evidence="1" type="primary">CCDC178</name>
</gene>
<reference evidence="1" key="3">
    <citation type="submission" date="2025-09" db="UniProtKB">
        <authorList>
            <consortium name="Ensembl"/>
        </authorList>
    </citation>
    <scope>IDENTIFICATION</scope>
    <source>
        <strain evidence="1">Thorbecke</strain>
    </source>
</reference>
<dbReference type="Proteomes" id="UP000001811">
    <property type="component" value="Chromosome 9"/>
</dbReference>
<dbReference type="Bgee" id="ENSOCUG00000009093">
    <property type="expression patterns" value="Expressed in testis and 10 other cell types or tissues"/>
</dbReference>
<dbReference type="EMBL" id="AAGW02031989">
    <property type="status" value="NOT_ANNOTATED_CDS"/>
    <property type="molecule type" value="Genomic_DNA"/>
</dbReference>
<reference evidence="1 2" key="1">
    <citation type="journal article" date="2011" name="Nature">
        <title>A high-resolution map of human evolutionary constraint using 29 mammals.</title>
        <authorList>
            <person name="Lindblad-Toh K."/>
            <person name="Garber M."/>
            <person name="Zuk O."/>
            <person name="Lin M.F."/>
            <person name="Parker B.J."/>
            <person name="Washietl S."/>
            <person name="Kheradpour P."/>
            <person name="Ernst J."/>
            <person name="Jordan G."/>
            <person name="Mauceli E."/>
            <person name="Ward L.D."/>
            <person name="Lowe C.B."/>
            <person name="Holloway A.K."/>
            <person name="Clamp M."/>
            <person name="Gnerre S."/>
            <person name="Alfoldi J."/>
            <person name="Beal K."/>
            <person name="Chang J."/>
            <person name="Clawson H."/>
            <person name="Cuff J."/>
            <person name="Di Palma F."/>
            <person name="Fitzgerald S."/>
            <person name="Flicek P."/>
            <person name="Guttman M."/>
            <person name="Hubisz M.J."/>
            <person name="Jaffe D.B."/>
            <person name="Jungreis I."/>
            <person name="Kent W.J."/>
            <person name="Kostka D."/>
            <person name="Lara M."/>
            <person name="Martins A.L."/>
            <person name="Massingham T."/>
            <person name="Moltke I."/>
            <person name="Raney B.J."/>
            <person name="Rasmussen M.D."/>
            <person name="Robinson J."/>
            <person name="Stark A."/>
            <person name="Vilella A.J."/>
            <person name="Wen J."/>
            <person name="Xie X."/>
            <person name="Zody M.C."/>
            <person name="Baldwin J."/>
            <person name="Bloom T."/>
            <person name="Chin C.W."/>
            <person name="Heiman D."/>
            <person name="Nicol R."/>
            <person name="Nusbaum C."/>
            <person name="Young S."/>
            <person name="Wilkinson J."/>
            <person name="Worley K.C."/>
            <person name="Kovar C.L."/>
            <person name="Muzny D.M."/>
            <person name="Gibbs R.A."/>
            <person name="Cree A."/>
            <person name="Dihn H.H."/>
            <person name="Fowler G."/>
            <person name="Jhangiani S."/>
            <person name="Joshi V."/>
            <person name="Lee S."/>
            <person name="Lewis L.R."/>
            <person name="Nazareth L.V."/>
            <person name="Okwuonu G."/>
            <person name="Santibanez J."/>
            <person name="Warren W.C."/>
            <person name="Mardis E.R."/>
            <person name="Weinstock G.M."/>
            <person name="Wilson R.K."/>
            <person name="Delehaunty K."/>
            <person name="Dooling D."/>
            <person name="Fronik C."/>
            <person name="Fulton L."/>
            <person name="Fulton B."/>
            <person name="Graves T."/>
            <person name="Minx P."/>
            <person name="Sodergren E."/>
            <person name="Birney E."/>
            <person name="Margulies E.H."/>
            <person name="Herrero J."/>
            <person name="Green E.D."/>
            <person name="Haussler D."/>
            <person name="Siepel A."/>
            <person name="Goldman N."/>
            <person name="Pollard K.S."/>
            <person name="Pedersen J.S."/>
            <person name="Lander E.S."/>
            <person name="Kellis M."/>
        </authorList>
    </citation>
    <scope>NUCLEOTIDE SEQUENCE [LARGE SCALE GENOMIC DNA]</scope>
    <source>
        <strain evidence="1 2">Thorbecke inbred</strain>
    </source>
</reference>
<evidence type="ECO:0000313" key="2">
    <source>
        <dbReference type="Proteomes" id="UP000001811"/>
    </source>
</evidence>